<protein>
    <recommendedName>
        <fullName evidence="2">Reverse transcriptase domain-containing protein</fullName>
    </recommendedName>
</protein>
<organism evidence="3 4">
    <name type="scientific">Ranitomeya imitator</name>
    <name type="common">mimic poison frog</name>
    <dbReference type="NCBI Taxonomy" id="111125"/>
    <lineage>
        <taxon>Eukaryota</taxon>
        <taxon>Metazoa</taxon>
        <taxon>Chordata</taxon>
        <taxon>Craniata</taxon>
        <taxon>Vertebrata</taxon>
        <taxon>Euteleostomi</taxon>
        <taxon>Amphibia</taxon>
        <taxon>Batrachia</taxon>
        <taxon>Anura</taxon>
        <taxon>Neobatrachia</taxon>
        <taxon>Hyloidea</taxon>
        <taxon>Dendrobatidae</taxon>
        <taxon>Dendrobatinae</taxon>
        <taxon>Ranitomeya</taxon>
    </lineage>
</organism>
<dbReference type="Proteomes" id="UP001176940">
    <property type="component" value="Unassembled WGS sequence"/>
</dbReference>
<gene>
    <name evidence="3" type="ORF">RIMI_LOCUS5021864</name>
</gene>
<sequence length="648" mass="74716">MFGRPDDPNPLIPPKEPGYGKCPDKRHREPTDQYYAPGGVPGTQDKESRNVTATQIRTRKEEKIKVLKRHRGLSTEPCLSVARCSAFHQATQLSKLFWFHRQQARNLKPFYLPFFFFREHPWPSKGKTRRGGQCRRGTQKPDGNTLAGKDLPLVVNISSKNLDVHQLSILQKGLSFCPMYKFNSFELSMDLQRFYRNLRLRVHFSEQPPALNPSRQDKTLLELCQLGLRTHSSYMPPRSNPPVETFVSLVERDIHNLTREMDRGKFHFHTNLSYQERIALEHLSSDKSLIFKPADKGGATVVMDRADYLEEVFRQLGDTTVYRIIPHNPLNQIVQKIAPIVEFHFQAGTIDSKMRDFLIKRDPITPIFYILPKIHKRLVKPPGRPIVSLTDSVLSPLSMVLEKILTPLVKTTRSFLLDTSNFIQIIKSLGPLAPSSLLITWDVNSLYTSIVHEKGLAATDRLLSENRVDIKIRHFCADLLGIVLKENYFMFQDTFYAQQQGTAMGANVAPPYAIAYMAAFESDFVYNHPLFMAHCRVWRRYIDDIFCVWDGPIESLLPFDQHINSIWPELKFTLQHDTHRISFLDTLVYKEREGRLGIDLFTKPTDRNGLLHFSSCHPPSIKRSIPKSQFHRVDRIVSDVDIKKKLDS</sequence>
<dbReference type="Pfam" id="PF26215">
    <property type="entry name" value="HTH_animal"/>
    <property type="match status" value="1"/>
</dbReference>
<dbReference type="InterPro" id="IPR058912">
    <property type="entry name" value="HTH_animal"/>
</dbReference>
<accession>A0ABN9L3F1</accession>
<comment type="caution">
    <text evidence="3">The sequence shown here is derived from an EMBL/GenBank/DDBJ whole genome shotgun (WGS) entry which is preliminary data.</text>
</comment>
<evidence type="ECO:0000259" key="2">
    <source>
        <dbReference type="PROSITE" id="PS50878"/>
    </source>
</evidence>
<feature type="compositionally biased region" description="Basic and acidic residues" evidence="1">
    <location>
        <begin position="22"/>
        <end position="31"/>
    </location>
</feature>
<dbReference type="EMBL" id="CAUEEQ010008385">
    <property type="protein sequence ID" value="CAJ0932264.1"/>
    <property type="molecule type" value="Genomic_DNA"/>
</dbReference>
<name>A0ABN9L3F1_9NEOB</name>
<dbReference type="PANTHER" id="PTHR21301:SF12">
    <property type="match status" value="1"/>
</dbReference>
<dbReference type="PANTHER" id="PTHR21301">
    <property type="entry name" value="REVERSE TRANSCRIPTASE"/>
    <property type="match status" value="1"/>
</dbReference>
<proteinExistence type="predicted"/>
<evidence type="ECO:0000256" key="1">
    <source>
        <dbReference type="SAM" id="MobiDB-lite"/>
    </source>
</evidence>
<evidence type="ECO:0000313" key="4">
    <source>
        <dbReference type="Proteomes" id="UP001176940"/>
    </source>
</evidence>
<feature type="region of interest" description="Disordered" evidence="1">
    <location>
        <begin position="1"/>
        <end position="49"/>
    </location>
</feature>
<evidence type="ECO:0000313" key="3">
    <source>
        <dbReference type="EMBL" id="CAJ0932264.1"/>
    </source>
</evidence>
<feature type="domain" description="Reverse transcriptase" evidence="2">
    <location>
        <begin position="352"/>
        <end position="600"/>
    </location>
</feature>
<dbReference type="PROSITE" id="PS50878">
    <property type="entry name" value="RT_POL"/>
    <property type="match status" value="1"/>
</dbReference>
<keyword evidence="4" id="KW-1185">Reference proteome</keyword>
<reference evidence="3" key="1">
    <citation type="submission" date="2023-07" db="EMBL/GenBank/DDBJ databases">
        <authorList>
            <person name="Stuckert A."/>
        </authorList>
    </citation>
    <scope>NUCLEOTIDE SEQUENCE</scope>
</reference>
<dbReference type="InterPro" id="IPR000477">
    <property type="entry name" value="RT_dom"/>
</dbReference>
<feature type="region of interest" description="Disordered" evidence="1">
    <location>
        <begin position="124"/>
        <end position="145"/>
    </location>
</feature>